<feature type="transmembrane region" description="Helical" evidence="8">
    <location>
        <begin position="135"/>
        <end position="159"/>
    </location>
</feature>
<dbReference type="EMBL" id="JASPKZ010000821">
    <property type="protein sequence ID" value="KAJ9599293.1"/>
    <property type="molecule type" value="Genomic_DNA"/>
</dbReference>
<feature type="transmembrane region" description="Helical" evidence="8">
    <location>
        <begin position="408"/>
        <end position="434"/>
    </location>
</feature>
<proteinExistence type="inferred from homology"/>
<dbReference type="AlphaFoldDB" id="A0AAD8EQT9"/>
<evidence type="ECO:0000256" key="8">
    <source>
        <dbReference type="RuleBase" id="RU363108"/>
    </source>
</evidence>
<comment type="caution">
    <text evidence="9">The sequence shown here is derived from an EMBL/GenBank/DDBJ whole genome shotgun (WGS) entry which is preliminary data.</text>
</comment>
<reference evidence="9" key="1">
    <citation type="journal article" date="2023" name="IScience">
        <title>Live-bearing cockroach genome reveals convergent evolutionary mechanisms linked to viviparity in insects and beyond.</title>
        <authorList>
            <person name="Fouks B."/>
            <person name="Harrison M.C."/>
            <person name="Mikhailova A.A."/>
            <person name="Marchal E."/>
            <person name="English S."/>
            <person name="Carruthers M."/>
            <person name="Jennings E.C."/>
            <person name="Chiamaka E.L."/>
            <person name="Frigard R.A."/>
            <person name="Pippel M."/>
            <person name="Attardo G.M."/>
            <person name="Benoit J.B."/>
            <person name="Bornberg-Bauer E."/>
            <person name="Tobe S.S."/>
        </authorList>
    </citation>
    <scope>NUCLEOTIDE SEQUENCE</scope>
    <source>
        <strain evidence="9">Stay&amp;Tobe</strain>
    </source>
</reference>
<keyword evidence="3 8" id="KW-0812">Transmembrane</keyword>
<dbReference type="GO" id="GO:0030425">
    <property type="term" value="C:dendrite"/>
    <property type="evidence" value="ECO:0007669"/>
    <property type="project" value="TreeGrafter"/>
</dbReference>
<keyword evidence="2 8" id="KW-1003">Cell membrane</keyword>
<organism evidence="9 10">
    <name type="scientific">Diploptera punctata</name>
    <name type="common">Pacific beetle cockroach</name>
    <dbReference type="NCBI Taxonomy" id="6984"/>
    <lineage>
        <taxon>Eukaryota</taxon>
        <taxon>Metazoa</taxon>
        <taxon>Ecdysozoa</taxon>
        <taxon>Arthropoda</taxon>
        <taxon>Hexapoda</taxon>
        <taxon>Insecta</taxon>
        <taxon>Pterygota</taxon>
        <taxon>Neoptera</taxon>
        <taxon>Polyneoptera</taxon>
        <taxon>Dictyoptera</taxon>
        <taxon>Blattodea</taxon>
        <taxon>Blaberoidea</taxon>
        <taxon>Blaberidae</taxon>
        <taxon>Diplopterinae</taxon>
        <taxon>Diploptera</taxon>
    </lineage>
</organism>
<dbReference type="PANTHER" id="PTHR21143:SF133">
    <property type="entry name" value="GUSTATORY AND PHEROMONE RECEPTOR 32A-RELATED"/>
    <property type="match status" value="1"/>
</dbReference>
<accession>A0AAD8EQT9</accession>
<keyword evidence="7 8" id="KW-0807">Transducer</keyword>
<keyword evidence="10" id="KW-1185">Reference proteome</keyword>
<feature type="transmembrane region" description="Helical" evidence="8">
    <location>
        <begin position="298"/>
        <end position="320"/>
    </location>
</feature>
<name>A0AAD8EQT9_DIPPU</name>
<dbReference type="GO" id="GO:0043025">
    <property type="term" value="C:neuronal cell body"/>
    <property type="evidence" value="ECO:0007669"/>
    <property type="project" value="TreeGrafter"/>
</dbReference>
<gene>
    <name evidence="9" type="ORF">L9F63_010233</name>
</gene>
<feature type="transmembrane region" description="Helical" evidence="8">
    <location>
        <begin position="41"/>
        <end position="64"/>
    </location>
</feature>
<comment type="function">
    <text evidence="8">Gustatory receptor which mediates acceptance or avoidance behavior, depending on its substrates.</text>
</comment>
<sequence>MNEFLSTAKPLYYVSRLVGLFPFQYKKLGKSKDRLMNTLQISLFQVLYSVFLIITIICCFVLMIRNRMSTLYVNFSFSFTVFDFLTSLLKFAGCVVSLIQLSVILPEKLGDAILTISDIDKLLSKYISINITKKALRIIMTEILITVTYLFVLCTYDFLSLNNNIGRLDCILRYVMSSIIFVTCLQFINFSLLVANRCKILNNEIEKLCNKINLQNTYVNIHIAKINENSHILNISGTNKIYILDTEERIEKLDNLVQDWRKKISSDEFIERLRNFRKIHILLNDLVLIINRCYGMQILFIILGSATKITLNIHIALLLLEEDDFSALMHESAKTMLIVSLAWTFPALVKIFGITGSCEAYKRETARTALLIQKLWITPNMDIEISVELQLFSQQILHTDFKFSASGFFILDFSFLCSTFGSIASFLVVLTQFWETYEQEHFLKSLV</sequence>
<dbReference type="Proteomes" id="UP001233999">
    <property type="component" value="Unassembled WGS sequence"/>
</dbReference>
<dbReference type="Pfam" id="PF08395">
    <property type="entry name" value="7tm_7"/>
    <property type="match status" value="1"/>
</dbReference>
<evidence type="ECO:0000313" key="10">
    <source>
        <dbReference type="Proteomes" id="UP001233999"/>
    </source>
</evidence>
<dbReference type="GO" id="GO:0008049">
    <property type="term" value="P:male courtship behavior"/>
    <property type="evidence" value="ECO:0007669"/>
    <property type="project" value="TreeGrafter"/>
</dbReference>
<keyword evidence="5 8" id="KW-0472">Membrane</keyword>
<feature type="transmembrane region" description="Helical" evidence="8">
    <location>
        <begin position="332"/>
        <end position="353"/>
    </location>
</feature>
<evidence type="ECO:0000256" key="2">
    <source>
        <dbReference type="ARBA" id="ARBA00022475"/>
    </source>
</evidence>
<dbReference type="PANTHER" id="PTHR21143">
    <property type="entry name" value="INVERTEBRATE GUSTATORY RECEPTOR"/>
    <property type="match status" value="1"/>
</dbReference>
<dbReference type="GO" id="GO:0050909">
    <property type="term" value="P:sensory perception of taste"/>
    <property type="evidence" value="ECO:0007669"/>
    <property type="project" value="InterPro"/>
</dbReference>
<comment type="subcellular location">
    <subcellularLocation>
        <location evidence="1 8">Cell membrane</location>
        <topology evidence="1 8">Multi-pass membrane protein</topology>
    </subcellularLocation>
</comment>
<reference evidence="9" key="2">
    <citation type="submission" date="2023-05" db="EMBL/GenBank/DDBJ databases">
        <authorList>
            <person name="Fouks B."/>
        </authorList>
    </citation>
    <scope>NUCLEOTIDE SEQUENCE</scope>
    <source>
        <strain evidence="9">Stay&amp;Tobe</strain>
        <tissue evidence="9">Testes</tissue>
    </source>
</reference>
<keyword evidence="6 8" id="KW-0675">Receptor</keyword>
<evidence type="ECO:0000256" key="5">
    <source>
        <dbReference type="ARBA" id="ARBA00023136"/>
    </source>
</evidence>
<keyword evidence="4 8" id="KW-1133">Transmembrane helix</keyword>
<feature type="transmembrane region" description="Helical" evidence="8">
    <location>
        <begin position="171"/>
        <end position="195"/>
    </location>
</feature>
<evidence type="ECO:0000313" key="9">
    <source>
        <dbReference type="EMBL" id="KAJ9599293.1"/>
    </source>
</evidence>
<evidence type="ECO:0000256" key="6">
    <source>
        <dbReference type="ARBA" id="ARBA00023170"/>
    </source>
</evidence>
<evidence type="ECO:0000256" key="1">
    <source>
        <dbReference type="ARBA" id="ARBA00004651"/>
    </source>
</evidence>
<evidence type="ECO:0000256" key="4">
    <source>
        <dbReference type="ARBA" id="ARBA00022989"/>
    </source>
</evidence>
<dbReference type="GO" id="GO:0030424">
    <property type="term" value="C:axon"/>
    <property type="evidence" value="ECO:0007669"/>
    <property type="project" value="TreeGrafter"/>
</dbReference>
<protein>
    <recommendedName>
        <fullName evidence="8">Gustatory receptor</fullName>
    </recommendedName>
</protein>
<evidence type="ECO:0000256" key="3">
    <source>
        <dbReference type="ARBA" id="ARBA00022692"/>
    </source>
</evidence>
<dbReference type="GO" id="GO:0007165">
    <property type="term" value="P:signal transduction"/>
    <property type="evidence" value="ECO:0007669"/>
    <property type="project" value="UniProtKB-KW"/>
</dbReference>
<dbReference type="GO" id="GO:0005886">
    <property type="term" value="C:plasma membrane"/>
    <property type="evidence" value="ECO:0007669"/>
    <property type="project" value="UniProtKB-SubCell"/>
</dbReference>
<feature type="transmembrane region" description="Helical" evidence="8">
    <location>
        <begin position="84"/>
        <end position="105"/>
    </location>
</feature>
<evidence type="ECO:0000256" key="7">
    <source>
        <dbReference type="ARBA" id="ARBA00023224"/>
    </source>
</evidence>
<dbReference type="GO" id="GO:0007635">
    <property type="term" value="P:chemosensory behavior"/>
    <property type="evidence" value="ECO:0007669"/>
    <property type="project" value="TreeGrafter"/>
</dbReference>
<comment type="similarity">
    <text evidence="8">Belongs to the insect chemoreceptor superfamily. Gustatory receptor (GR) family.</text>
</comment>
<dbReference type="InterPro" id="IPR013604">
    <property type="entry name" value="7TM_chemorcpt"/>
</dbReference>